<dbReference type="InterPro" id="IPR011009">
    <property type="entry name" value="Kinase-like_dom_sf"/>
</dbReference>
<feature type="region of interest" description="Disordered" evidence="10">
    <location>
        <begin position="685"/>
        <end position="722"/>
    </location>
</feature>
<evidence type="ECO:0000256" key="9">
    <source>
        <dbReference type="ARBA" id="ARBA00048679"/>
    </source>
</evidence>
<dbReference type="PANTHER" id="PTHR47091:SF2">
    <property type="entry name" value="ALPHA-PROTEIN KINASE 2"/>
    <property type="match status" value="1"/>
</dbReference>
<feature type="compositionally biased region" description="Low complexity" evidence="10">
    <location>
        <begin position="1090"/>
        <end position="1111"/>
    </location>
</feature>
<comment type="catalytic activity">
    <reaction evidence="8">
        <text>L-threonyl-[protein] + ATP = O-phospho-L-threonyl-[protein] + ADP + H(+)</text>
        <dbReference type="Rhea" id="RHEA:46608"/>
        <dbReference type="Rhea" id="RHEA-COMP:11060"/>
        <dbReference type="Rhea" id="RHEA-COMP:11605"/>
        <dbReference type="ChEBI" id="CHEBI:15378"/>
        <dbReference type="ChEBI" id="CHEBI:30013"/>
        <dbReference type="ChEBI" id="CHEBI:30616"/>
        <dbReference type="ChEBI" id="CHEBI:61977"/>
        <dbReference type="ChEBI" id="CHEBI:456216"/>
        <dbReference type="EC" id="2.7.11.1"/>
    </reaction>
</comment>
<evidence type="ECO:0000313" key="14">
    <source>
        <dbReference type="RefSeq" id="XP_012695773.2"/>
    </source>
</evidence>
<organism evidence="13 14">
    <name type="scientific">Clupea harengus</name>
    <name type="common">Atlantic herring</name>
    <dbReference type="NCBI Taxonomy" id="7950"/>
    <lineage>
        <taxon>Eukaryota</taxon>
        <taxon>Metazoa</taxon>
        <taxon>Chordata</taxon>
        <taxon>Craniata</taxon>
        <taxon>Vertebrata</taxon>
        <taxon>Euteleostomi</taxon>
        <taxon>Actinopterygii</taxon>
        <taxon>Neopterygii</taxon>
        <taxon>Teleostei</taxon>
        <taxon>Clupei</taxon>
        <taxon>Clupeiformes</taxon>
        <taxon>Clupeoidei</taxon>
        <taxon>Clupeidae</taxon>
        <taxon>Clupea</taxon>
    </lineage>
</organism>
<keyword evidence="7" id="KW-0393">Immunoglobulin domain</keyword>
<accession>A0A6P3WDB1</accession>
<feature type="region of interest" description="Disordered" evidence="10">
    <location>
        <begin position="1085"/>
        <end position="1113"/>
    </location>
</feature>
<dbReference type="Proteomes" id="UP000515152">
    <property type="component" value="Chromosome 12"/>
</dbReference>
<dbReference type="InterPro" id="IPR013783">
    <property type="entry name" value="Ig-like_fold"/>
</dbReference>
<evidence type="ECO:0000259" key="12">
    <source>
        <dbReference type="PROSITE" id="PS51158"/>
    </source>
</evidence>
<dbReference type="Gene3D" id="2.60.40.10">
    <property type="entry name" value="Immunoglobulins"/>
    <property type="match status" value="1"/>
</dbReference>
<feature type="compositionally biased region" description="Polar residues" evidence="10">
    <location>
        <begin position="1393"/>
        <end position="1405"/>
    </location>
</feature>
<comment type="similarity">
    <text evidence="1">Belongs to the protein kinase superfamily. Alpha-type protein kinase family. ALPK subfamily.</text>
</comment>
<evidence type="ECO:0000256" key="4">
    <source>
        <dbReference type="ARBA" id="ARBA00022679"/>
    </source>
</evidence>
<name>A0A6P3WDB1_CLUHA</name>
<feature type="compositionally biased region" description="Polar residues" evidence="10">
    <location>
        <begin position="937"/>
        <end position="946"/>
    </location>
</feature>
<feature type="compositionally biased region" description="Basic residues" evidence="10">
    <location>
        <begin position="1262"/>
        <end position="1274"/>
    </location>
</feature>
<dbReference type="Pfam" id="PF02816">
    <property type="entry name" value="Alpha_kinase"/>
    <property type="match status" value="1"/>
</dbReference>
<dbReference type="RefSeq" id="XP_012695773.2">
    <property type="nucleotide sequence ID" value="XM_012840319.3"/>
</dbReference>
<evidence type="ECO:0000256" key="6">
    <source>
        <dbReference type="ARBA" id="ARBA00023157"/>
    </source>
</evidence>
<feature type="compositionally biased region" description="Polar residues" evidence="10">
    <location>
        <begin position="693"/>
        <end position="702"/>
    </location>
</feature>
<protein>
    <recommendedName>
        <fullName evidence="2">non-specific serine/threonine protein kinase</fullName>
        <ecNumber evidence="2">2.7.11.1</ecNumber>
    </recommendedName>
</protein>
<sequence>MKDMTDLNDTQEDEYGYEYSEFGWTRRLKPTAVTCAPQSESNNVTVGLTTTMTAGHPDPTIIAVSTAHDTCLAQQQSTLTTLSEREPSWATDQIEDSDICTGPPPTDQIEDSDICTGPPPTDTGVEPFCPPVDCSINPTDLLTDTRIVFSTSAVEGDMGHRTPLIESTVDPFIPSASVTSNKNPINSLTNTSMVLHSLPTDCIAPPVHSSMDPTSPCLDIRTDNINSMDPTSTSLHIRTDNINSISTPLDIRTDTINSISTPLDIRTDTINSISTPLDIRTDTINSISTPLDIRTDTINSISTPLDIRTDTINSISTPLDIRTDTINSISTPLDIRTDTINSISTPLDMRTDTINSISTPLDIRTDNINSMDPTSTSLDIRTDSINPYTNNTMNLFSHPIDSNMDPISFTPDTTTVPAIVTHFTDKQDNTVGGDKEKCINCDSLPLIQTTTRVLVEEPQSQCSPDVREHCEVRAICESERWTQMDTRDCGNPEEDSHFEAHTLCQPPEKLAPEEPRGYQEGDTQGGCAVSGDFNTYDVSKRLKGSLTAHRRDSHECEATLEREVLGYCDTHLLMQTAENFMMKAVEISSEGEMMEGSITDGAFVTHPLAHNFQNTVTESHPRSESGNWDQSEAGQSPAPVALGDLADVSTGKEGVTFKPADYDSSNELWLDACQFLAGEENEGSILDEWGHSPSVSSSGEPTHNTKESSFPREAATAVDEPVSGSAFWRPPVERWSSTDSWVSALSDWAPALPAHPEDPFINKSLAEASMAIQDQAAEPKPDGSTQSGQMLTTLPQNLLVLGGHHSTEVRAEVWADSRGQTPDPGLRGCLSTPPQKGTALPSDIGAACDTISGSDALTHPSLSDCSRDMLYGEGCRIQRESLMDLYHKVPSSLQFATKGSGQHYAKQETTPWEVTEVGVSLPVLNIKEEGERSYGSLNISDYSSRSAPAVGREEEGHSKRTPRPATDKGHFTCNLDQTGSLGCTKQENNGSQLPEDKRGFLSQFIMPLAPLYHPCLGNTPQRLTHCSLAGDHLGARGLPKELQTRTNSHGSTHPPVLLPYLQNRLKTHPKLPVVKDIGKHVTRELRAPLDTTDTSTSCDSSSPLNTSSSSDEQAVQADSSFEKCVDQESLCKARVLGKDCTKLLIATGERFAVLEQDRVACLTLDLDYSSYLPQCVGGPKSEKEQIKSANMSHKTLKAALEGKGRFRHKDRSGGPHLTTHASKKQENVHPESQSGSMLADASCEDGVVTVIETIVITEKVSAKAHGKKKKKHHPTTTTGKTEAVPLAEVENGAKQKTTKDKMGSVEPSLHMEGGVKQKAFGAKSKTDTFEAKLAQRSGKGLAKPVTQPKREALLSDISPAQRLLQENAGKPDSKKSDNIRHLTGDKHGVLPSESKQQIPKGSLQPQKGGEVGHKKAYSEVVKERTHTLKQVPQVLEDIQAVPVLNDAQSISLQCQFGTLTASSTVTWTKGGTMLSKNQKGAGDEGQACLTLLKACSKDLGMYRCLLSSLHGSAFSDFHLTSEVLCELLIPTHSTEVEASEVTGDEEDVHCAPLLFRDNFLSEQYFGENQPASIVTEKEHFGEGMHRKAFRATLRAGMASVFTSGHPCVLKVHNSISHGTKNSEELVQRNYGLAVEECHVQNTAREYIKEYNHVAKASKSFGEVPEIIPIYLVHRPSSDIPYATLEEELMGDFVKYSVKDGKEINLKRRDSEAGQKCCSFQHWVYSTTEGNLLVTDMQGVGMKLTDVGISTCRKGYKGFKGNCAASFIDQFKALHQCNRFCELLGLTSLQPKPKRAAPPAKPKPQPAAKKKTFGPTLKGKS</sequence>
<feature type="region of interest" description="Disordered" evidence="10">
    <location>
        <begin position="937"/>
        <end position="972"/>
    </location>
</feature>
<dbReference type="GO" id="GO:0004674">
    <property type="term" value="F:protein serine/threonine kinase activity"/>
    <property type="evidence" value="ECO:0007669"/>
    <property type="project" value="UniProtKB-KW"/>
</dbReference>
<evidence type="ECO:0000256" key="7">
    <source>
        <dbReference type="ARBA" id="ARBA00023319"/>
    </source>
</evidence>
<feature type="domain" description="Ig-like" evidence="11">
    <location>
        <begin position="1432"/>
        <end position="1520"/>
    </location>
</feature>
<keyword evidence="6" id="KW-1015">Disulfide bond</keyword>
<evidence type="ECO:0000259" key="11">
    <source>
        <dbReference type="PROSITE" id="PS50835"/>
    </source>
</evidence>
<dbReference type="PROSITE" id="PS51158">
    <property type="entry name" value="ALPHA_KINASE"/>
    <property type="match status" value="1"/>
</dbReference>
<evidence type="ECO:0000256" key="2">
    <source>
        <dbReference type="ARBA" id="ARBA00012513"/>
    </source>
</evidence>
<feature type="region of interest" description="Disordered" evidence="10">
    <location>
        <begin position="1365"/>
        <end position="1412"/>
    </location>
</feature>
<dbReference type="SMART" id="SM00811">
    <property type="entry name" value="Alpha_kinase"/>
    <property type="match status" value="1"/>
</dbReference>
<comment type="catalytic activity">
    <reaction evidence="9">
        <text>L-seryl-[protein] + ATP = O-phospho-L-seryl-[protein] + ADP + H(+)</text>
        <dbReference type="Rhea" id="RHEA:17989"/>
        <dbReference type="Rhea" id="RHEA-COMP:9863"/>
        <dbReference type="Rhea" id="RHEA-COMP:11604"/>
        <dbReference type="ChEBI" id="CHEBI:15378"/>
        <dbReference type="ChEBI" id="CHEBI:29999"/>
        <dbReference type="ChEBI" id="CHEBI:30616"/>
        <dbReference type="ChEBI" id="CHEBI:83421"/>
        <dbReference type="ChEBI" id="CHEBI:456216"/>
        <dbReference type="EC" id="2.7.11.1"/>
    </reaction>
</comment>
<feature type="region of interest" description="Disordered" evidence="10">
    <location>
        <begin position="817"/>
        <end position="838"/>
    </location>
</feature>
<feature type="region of interest" description="Disordered" evidence="10">
    <location>
        <begin position="1261"/>
        <end position="1321"/>
    </location>
</feature>
<dbReference type="PANTHER" id="PTHR47091">
    <property type="entry name" value="ALPHA-PROTEIN KINASE 2-RELATED"/>
    <property type="match status" value="1"/>
</dbReference>
<feature type="compositionally biased region" description="Basic and acidic residues" evidence="10">
    <location>
        <begin position="1369"/>
        <end position="1388"/>
    </location>
</feature>
<dbReference type="CTD" id="115701"/>
<dbReference type="InterPro" id="IPR007110">
    <property type="entry name" value="Ig-like_dom"/>
</dbReference>
<keyword evidence="5 14" id="KW-0418">Kinase</keyword>
<feature type="compositionally biased region" description="Polar residues" evidence="10">
    <location>
        <begin position="616"/>
        <end position="634"/>
    </location>
</feature>
<feature type="compositionally biased region" description="Basic and acidic residues" evidence="10">
    <location>
        <begin position="1291"/>
        <end position="1303"/>
    </location>
</feature>
<evidence type="ECO:0000256" key="5">
    <source>
        <dbReference type="ARBA" id="ARBA00022777"/>
    </source>
</evidence>
<dbReference type="GeneID" id="105911507"/>
<feature type="region of interest" description="Disordered" evidence="10">
    <location>
        <begin position="1201"/>
        <end position="1239"/>
    </location>
</feature>
<dbReference type="InterPro" id="IPR036179">
    <property type="entry name" value="Ig-like_dom_sf"/>
</dbReference>
<gene>
    <name evidence="14" type="primary">alpk2</name>
</gene>
<dbReference type="InterPro" id="IPR004166">
    <property type="entry name" value="a-kinase_dom"/>
</dbReference>
<feature type="domain" description="Alpha-type protein kinase" evidence="12">
    <location>
        <begin position="1556"/>
        <end position="1788"/>
    </location>
</feature>
<keyword evidence="4" id="KW-0808">Transferase</keyword>
<dbReference type="GO" id="GO:0005524">
    <property type="term" value="F:ATP binding"/>
    <property type="evidence" value="ECO:0007669"/>
    <property type="project" value="InterPro"/>
</dbReference>
<keyword evidence="3" id="KW-0723">Serine/threonine-protein kinase</keyword>
<evidence type="ECO:0000313" key="13">
    <source>
        <dbReference type="Proteomes" id="UP000515152"/>
    </source>
</evidence>
<dbReference type="PROSITE" id="PS50835">
    <property type="entry name" value="IG_LIKE"/>
    <property type="match status" value="1"/>
</dbReference>
<proteinExistence type="inferred from homology"/>
<dbReference type="SUPFAM" id="SSF48726">
    <property type="entry name" value="Immunoglobulin"/>
    <property type="match status" value="1"/>
</dbReference>
<keyword evidence="13" id="KW-1185">Reference proteome</keyword>
<feature type="region of interest" description="Disordered" evidence="10">
    <location>
        <begin position="1789"/>
        <end position="1820"/>
    </location>
</feature>
<evidence type="ECO:0000256" key="3">
    <source>
        <dbReference type="ARBA" id="ARBA00022527"/>
    </source>
</evidence>
<evidence type="ECO:0000256" key="1">
    <source>
        <dbReference type="ARBA" id="ARBA00008651"/>
    </source>
</evidence>
<dbReference type="Gene3D" id="3.20.200.10">
    <property type="entry name" value="MHCK/EF2 kinase"/>
    <property type="match status" value="1"/>
</dbReference>
<evidence type="ECO:0000256" key="8">
    <source>
        <dbReference type="ARBA" id="ARBA00047899"/>
    </source>
</evidence>
<feature type="region of interest" description="Disordered" evidence="10">
    <location>
        <begin position="616"/>
        <end position="637"/>
    </location>
</feature>
<reference evidence="14" key="1">
    <citation type="submission" date="2025-08" db="UniProtKB">
        <authorList>
            <consortium name="RefSeq"/>
        </authorList>
    </citation>
    <scope>IDENTIFICATION</scope>
</reference>
<dbReference type="EC" id="2.7.11.1" evidence="2"/>
<dbReference type="SUPFAM" id="SSF56112">
    <property type="entry name" value="Protein kinase-like (PK-like)"/>
    <property type="match status" value="1"/>
</dbReference>
<evidence type="ECO:0000256" key="10">
    <source>
        <dbReference type="SAM" id="MobiDB-lite"/>
    </source>
</evidence>